<dbReference type="RefSeq" id="XP_040653161.1">
    <property type="nucleotide sequence ID" value="XM_040795484.1"/>
</dbReference>
<feature type="transmembrane region" description="Helical" evidence="7">
    <location>
        <begin position="431"/>
        <end position="450"/>
    </location>
</feature>
<feature type="transmembrane region" description="Helical" evidence="7">
    <location>
        <begin position="371"/>
        <end position="392"/>
    </location>
</feature>
<accession>A0A135M085</accession>
<evidence type="ECO:0000256" key="5">
    <source>
        <dbReference type="ARBA" id="ARBA00023136"/>
    </source>
</evidence>
<gene>
    <name evidence="9" type="ORF">PGRI_077700</name>
</gene>
<dbReference type="AlphaFoldDB" id="A0A135M085"/>
<dbReference type="InterPro" id="IPR001958">
    <property type="entry name" value="Tet-R_TetA/multi-R_MdtG-like"/>
</dbReference>
<feature type="transmembrane region" description="Helical" evidence="7">
    <location>
        <begin position="194"/>
        <end position="214"/>
    </location>
</feature>
<sequence length="549" mass="58150">MSETNSNLIADTKEQSIDTPSDSQDELVPIKYPSGPILVLIVIALMLSMFLVALDMSIISTAIPKITVQFKSMDDIGWYGSAFFLTLAAFQSPWGHVYRGFSLRGSFLTAIGMFEIGSLVCALAPNSIALIVGRAIQGMGGAGLTGGCYTIAAFIAPPKTVPILIGLLGSTFSVASIAGPLLGGVFSQHITWRWCFYINLPIGGVAAGVLLLFFRTPEQAKSGMGRTLKEKLEHFDFIGLVVLLAGLICFFLALQWGGVTKPWSDGSVIACLVLWVVLTGAFLGIEWWQKDRALMVPRLLANRNIGACCAYIFFLNAANFSLIYNLPIYFQAINGDSPMTSGIKNIPTILSTSIATFIASSIVTKVGYYQPFLLAGSVLATIGAGLIYTFSLTSGLGPIIGYQILYGTGTGLAVQIPVVVAGALSSAEDQSITIATVLFFQFISAAYGVGSTDSIMNNLLLKSIPKYMKGVNPEDVIVAGSSGLEDVFSGSALLGARRSYLEGLHGSWAMGIALFGVTFLCALIPKRGGKVPGPGEGGKDDQAKFVPMV</sequence>
<evidence type="ECO:0000256" key="4">
    <source>
        <dbReference type="ARBA" id="ARBA00022989"/>
    </source>
</evidence>
<dbReference type="InterPro" id="IPR011701">
    <property type="entry name" value="MFS"/>
</dbReference>
<evidence type="ECO:0000313" key="9">
    <source>
        <dbReference type="EMBL" id="KXG54626.1"/>
    </source>
</evidence>
<dbReference type="EMBL" id="LHQR01000013">
    <property type="protein sequence ID" value="KXG54626.1"/>
    <property type="molecule type" value="Genomic_DNA"/>
</dbReference>
<evidence type="ECO:0000313" key="10">
    <source>
        <dbReference type="Proteomes" id="UP000070168"/>
    </source>
</evidence>
<evidence type="ECO:0000256" key="6">
    <source>
        <dbReference type="SAM" id="MobiDB-lite"/>
    </source>
</evidence>
<dbReference type="OMA" id="FQAFWGK"/>
<feature type="transmembrane region" description="Helical" evidence="7">
    <location>
        <begin position="404"/>
        <end position="424"/>
    </location>
</feature>
<protein>
    <submittedName>
        <fullName evidence="9">Major facilitator superfamily domain, general substrate transporter</fullName>
    </submittedName>
</protein>
<evidence type="ECO:0000256" key="1">
    <source>
        <dbReference type="ARBA" id="ARBA00004141"/>
    </source>
</evidence>
<dbReference type="Proteomes" id="UP000070168">
    <property type="component" value="Unassembled WGS sequence"/>
</dbReference>
<dbReference type="Pfam" id="PF07690">
    <property type="entry name" value="MFS_1"/>
    <property type="match status" value="1"/>
</dbReference>
<dbReference type="PANTHER" id="PTHR23501:SF177">
    <property type="entry name" value="MAJOR FACILITATOR SUPERFAMILY (MFS) PROFILE DOMAIN-CONTAINING PROTEIN-RELATED"/>
    <property type="match status" value="1"/>
</dbReference>
<feature type="transmembrane region" description="Helical" evidence="7">
    <location>
        <begin position="305"/>
        <end position="326"/>
    </location>
</feature>
<feature type="transmembrane region" description="Helical" evidence="7">
    <location>
        <begin position="506"/>
        <end position="524"/>
    </location>
</feature>
<dbReference type="GO" id="GO:0005886">
    <property type="term" value="C:plasma membrane"/>
    <property type="evidence" value="ECO:0007669"/>
    <property type="project" value="TreeGrafter"/>
</dbReference>
<dbReference type="PANTHER" id="PTHR23501">
    <property type="entry name" value="MAJOR FACILITATOR SUPERFAMILY"/>
    <property type="match status" value="1"/>
</dbReference>
<feature type="transmembrane region" description="Helical" evidence="7">
    <location>
        <begin position="266"/>
        <end position="285"/>
    </location>
</feature>
<dbReference type="CDD" id="cd17502">
    <property type="entry name" value="MFS_Azr1_MDR_like"/>
    <property type="match status" value="1"/>
</dbReference>
<feature type="transmembrane region" description="Helical" evidence="7">
    <location>
        <begin position="235"/>
        <end position="254"/>
    </location>
</feature>
<proteinExistence type="predicted"/>
<dbReference type="GeneID" id="63710784"/>
<feature type="region of interest" description="Disordered" evidence="6">
    <location>
        <begin position="530"/>
        <end position="549"/>
    </location>
</feature>
<evidence type="ECO:0000256" key="2">
    <source>
        <dbReference type="ARBA" id="ARBA00022448"/>
    </source>
</evidence>
<comment type="subcellular location">
    <subcellularLocation>
        <location evidence="1">Membrane</location>
        <topology evidence="1">Multi-pass membrane protein</topology>
    </subcellularLocation>
</comment>
<feature type="transmembrane region" description="Helical" evidence="7">
    <location>
        <begin position="37"/>
        <end position="64"/>
    </location>
</feature>
<dbReference type="InterPro" id="IPR036259">
    <property type="entry name" value="MFS_trans_sf"/>
</dbReference>
<feature type="transmembrane region" description="Helical" evidence="7">
    <location>
        <begin position="163"/>
        <end position="182"/>
    </location>
</feature>
<feature type="domain" description="Major facilitator superfamily (MFS) profile" evidence="8">
    <location>
        <begin position="41"/>
        <end position="549"/>
    </location>
</feature>
<dbReference type="InterPro" id="IPR020846">
    <property type="entry name" value="MFS_dom"/>
</dbReference>
<dbReference type="GO" id="GO:0022857">
    <property type="term" value="F:transmembrane transporter activity"/>
    <property type="evidence" value="ECO:0007669"/>
    <property type="project" value="InterPro"/>
</dbReference>
<evidence type="ECO:0000256" key="7">
    <source>
        <dbReference type="SAM" id="Phobius"/>
    </source>
</evidence>
<keyword evidence="4 7" id="KW-1133">Transmembrane helix</keyword>
<dbReference type="FunFam" id="1.20.1720.10:FF:000012">
    <property type="entry name" value="MFS toxin efflux pump (AflT)"/>
    <property type="match status" value="1"/>
</dbReference>
<keyword evidence="3 7" id="KW-0812">Transmembrane</keyword>
<feature type="transmembrane region" description="Helical" evidence="7">
    <location>
        <begin position="107"/>
        <end position="132"/>
    </location>
</feature>
<reference evidence="9 10" key="1">
    <citation type="journal article" date="2016" name="BMC Genomics">
        <title>Genome sequencing and secondary metabolism of the postharvest pathogen Penicillium griseofulvum.</title>
        <authorList>
            <person name="Banani H."/>
            <person name="Marcet-Houben M."/>
            <person name="Ballester A.R."/>
            <person name="Abbruscato P."/>
            <person name="Gonzalez-Candelas L."/>
            <person name="Gabaldon T."/>
            <person name="Spadaro D."/>
        </authorList>
    </citation>
    <scope>NUCLEOTIDE SEQUENCE [LARGE SCALE GENOMIC DNA]</scope>
    <source>
        <strain evidence="9 10">PG3</strain>
    </source>
</reference>
<dbReference type="OrthoDB" id="10021397at2759"/>
<keyword evidence="10" id="KW-1185">Reference proteome</keyword>
<dbReference type="PROSITE" id="PS50850">
    <property type="entry name" value="MFS"/>
    <property type="match status" value="1"/>
</dbReference>
<dbReference type="PRINTS" id="PR01035">
    <property type="entry name" value="TCRTETA"/>
</dbReference>
<feature type="region of interest" description="Disordered" evidence="6">
    <location>
        <begin position="1"/>
        <end position="24"/>
    </location>
</feature>
<dbReference type="Gene3D" id="1.20.1250.20">
    <property type="entry name" value="MFS general substrate transporter like domains"/>
    <property type="match status" value="2"/>
</dbReference>
<organism evidence="9 10">
    <name type="scientific">Penicillium patulum</name>
    <name type="common">Penicillium griseofulvum</name>
    <dbReference type="NCBI Taxonomy" id="5078"/>
    <lineage>
        <taxon>Eukaryota</taxon>
        <taxon>Fungi</taxon>
        <taxon>Dikarya</taxon>
        <taxon>Ascomycota</taxon>
        <taxon>Pezizomycotina</taxon>
        <taxon>Eurotiomycetes</taxon>
        <taxon>Eurotiomycetidae</taxon>
        <taxon>Eurotiales</taxon>
        <taxon>Aspergillaceae</taxon>
        <taxon>Penicillium</taxon>
    </lineage>
</organism>
<feature type="transmembrane region" description="Helical" evidence="7">
    <location>
        <begin position="76"/>
        <end position="95"/>
    </location>
</feature>
<evidence type="ECO:0000256" key="3">
    <source>
        <dbReference type="ARBA" id="ARBA00022692"/>
    </source>
</evidence>
<comment type="caution">
    <text evidence="9">The sequence shown here is derived from an EMBL/GenBank/DDBJ whole genome shotgun (WGS) entry which is preliminary data.</text>
</comment>
<name>A0A135M085_PENPA</name>
<dbReference type="SUPFAM" id="SSF103473">
    <property type="entry name" value="MFS general substrate transporter"/>
    <property type="match status" value="1"/>
</dbReference>
<feature type="transmembrane region" description="Helical" evidence="7">
    <location>
        <begin position="346"/>
        <end position="364"/>
    </location>
</feature>
<evidence type="ECO:0000259" key="8">
    <source>
        <dbReference type="PROSITE" id="PS50850"/>
    </source>
</evidence>
<keyword evidence="5 7" id="KW-0472">Membrane</keyword>
<keyword evidence="2" id="KW-0813">Transport</keyword>